<protein>
    <submittedName>
        <fullName evidence="1">Uncharacterized protein</fullName>
    </submittedName>
</protein>
<dbReference type="EnsemblMetazoa" id="Aqu2.1.17947_001">
    <property type="protein sequence ID" value="Aqu2.1.17947_001"/>
    <property type="gene ID" value="Aqu2.1.17947"/>
</dbReference>
<dbReference type="InParanoid" id="A0A1X7TS03"/>
<reference evidence="1" key="1">
    <citation type="submission" date="2017-05" db="UniProtKB">
        <authorList>
            <consortium name="EnsemblMetazoa"/>
        </authorList>
    </citation>
    <scope>IDENTIFICATION</scope>
</reference>
<sequence>TLQSLLKSDPILNEVLLDHASDGHLFDICDGSLYSTHPLFSTDKHALQIIGYYDELE</sequence>
<name>A0A1X7TS03_AMPQE</name>
<dbReference type="AlphaFoldDB" id="A0A1X7TS03"/>
<organism evidence="1">
    <name type="scientific">Amphimedon queenslandica</name>
    <name type="common">Sponge</name>
    <dbReference type="NCBI Taxonomy" id="400682"/>
    <lineage>
        <taxon>Eukaryota</taxon>
        <taxon>Metazoa</taxon>
        <taxon>Porifera</taxon>
        <taxon>Demospongiae</taxon>
        <taxon>Heteroscleromorpha</taxon>
        <taxon>Haplosclerida</taxon>
        <taxon>Niphatidae</taxon>
        <taxon>Amphimedon</taxon>
    </lineage>
</organism>
<accession>A0A1X7TS03</accession>
<proteinExistence type="predicted"/>
<evidence type="ECO:0000313" key="1">
    <source>
        <dbReference type="EnsemblMetazoa" id="Aqu2.1.17947_001"/>
    </source>
</evidence>